<feature type="region of interest" description="Disordered" evidence="1">
    <location>
        <begin position="133"/>
        <end position="152"/>
    </location>
</feature>
<dbReference type="Gene3D" id="3.30.200.20">
    <property type="entry name" value="Phosphorylase Kinase, domain 1"/>
    <property type="match status" value="1"/>
</dbReference>
<organism evidence="3 4">
    <name type="scientific">Actinosynnema pretiosum</name>
    <dbReference type="NCBI Taxonomy" id="42197"/>
    <lineage>
        <taxon>Bacteria</taxon>
        <taxon>Bacillati</taxon>
        <taxon>Actinomycetota</taxon>
        <taxon>Actinomycetes</taxon>
        <taxon>Pseudonocardiales</taxon>
        <taxon>Pseudonocardiaceae</taxon>
        <taxon>Actinosynnema</taxon>
    </lineage>
</organism>
<evidence type="ECO:0000313" key="4">
    <source>
        <dbReference type="Proteomes" id="UP000218505"/>
    </source>
</evidence>
<proteinExistence type="predicted"/>
<evidence type="ECO:0000256" key="1">
    <source>
        <dbReference type="SAM" id="MobiDB-lite"/>
    </source>
</evidence>
<dbReference type="Proteomes" id="UP000218505">
    <property type="component" value="Chromosome"/>
</dbReference>
<dbReference type="PANTHER" id="PTHR21310">
    <property type="entry name" value="AMINOGLYCOSIDE PHOSPHOTRANSFERASE-RELATED-RELATED"/>
    <property type="match status" value="1"/>
</dbReference>
<reference evidence="3" key="1">
    <citation type="submission" date="2017-09" db="EMBL/GenBank/DDBJ databases">
        <title>Complete Genome Sequence of ansamitocin-producing Bacterium Actinosynnema pretiosum X47.</title>
        <authorList>
            <person name="Cao G."/>
            <person name="Zong G."/>
            <person name="Zhong C."/>
            <person name="Fu J."/>
        </authorList>
    </citation>
    <scope>NUCLEOTIDE SEQUENCE [LARGE SCALE GENOMIC DNA]</scope>
    <source>
        <strain evidence="3">X47</strain>
    </source>
</reference>
<feature type="domain" description="Aminoglycoside phosphotransferase" evidence="2">
    <location>
        <begin position="30"/>
        <end position="259"/>
    </location>
</feature>
<evidence type="ECO:0000313" key="3">
    <source>
        <dbReference type="EMBL" id="ATE54226.1"/>
    </source>
</evidence>
<dbReference type="CDD" id="cd05155">
    <property type="entry name" value="APH_ChoK_like_1"/>
    <property type="match status" value="1"/>
</dbReference>
<gene>
    <name evidence="3" type="ORF">CNX65_13765</name>
</gene>
<sequence>MNAAGRWETTAELVRLLVAEAHPDLAGLPVRRVASGWANQLWRLGEDLAVRLPVLDDESAGLLAKEFRWLPELAPRLPLAVPVPLRFTSPSARFPRPWSVVEWVPGTPADTTPLTAPADSAAALSAFLRALNRPAPPGAPTNPSRRAPLSARSDDVAAHLSRAADKVDSAALQDIWSDAVSAPEWEALPVWLHGDLHPANVITNHGALTGVVDFGGMCAGDPAVDLSAAWKLLPHRVIPDFLATCPHADGATVRRARGWALLSGLLMVSVGRAWTRGEPGGQPTWGAAGHRTLRRLRGLPDG</sequence>
<dbReference type="KEGG" id="apre:CNX65_13765"/>
<dbReference type="RefSeq" id="WP_096493167.1">
    <property type="nucleotide sequence ID" value="NZ_CP023445.1"/>
</dbReference>
<name>A0A290Z5D9_9PSEU</name>
<keyword evidence="4" id="KW-1185">Reference proteome</keyword>
<accession>A0A290Z5D9</accession>
<dbReference type="EMBL" id="CP023445">
    <property type="protein sequence ID" value="ATE54226.1"/>
    <property type="molecule type" value="Genomic_DNA"/>
</dbReference>
<dbReference type="AlphaFoldDB" id="A0A290Z5D9"/>
<dbReference type="Pfam" id="PF01636">
    <property type="entry name" value="APH"/>
    <property type="match status" value="1"/>
</dbReference>
<evidence type="ECO:0000259" key="2">
    <source>
        <dbReference type="Pfam" id="PF01636"/>
    </source>
</evidence>
<dbReference type="InterPro" id="IPR011009">
    <property type="entry name" value="Kinase-like_dom_sf"/>
</dbReference>
<dbReference type="Gene3D" id="3.90.1200.10">
    <property type="match status" value="1"/>
</dbReference>
<protein>
    <submittedName>
        <fullName evidence="3">Aminoglycoside phosphotransferase</fullName>
    </submittedName>
</protein>
<dbReference type="PANTHER" id="PTHR21310:SF42">
    <property type="entry name" value="BIFUNCTIONAL AAC_APH"/>
    <property type="match status" value="1"/>
</dbReference>
<dbReference type="SUPFAM" id="SSF56112">
    <property type="entry name" value="Protein kinase-like (PK-like)"/>
    <property type="match status" value="1"/>
</dbReference>
<dbReference type="GO" id="GO:0016740">
    <property type="term" value="F:transferase activity"/>
    <property type="evidence" value="ECO:0007669"/>
    <property type="project" value="UniProtKB-KW"/>
</dbReference>
<dbReference type="InterPro" id="IPR051678">
    <property type="entry name" value="AGP_Transferase"/>
</dbReference>
<dbReference type="InterPro" id="IPR002575">
    <property type="entry name" value="Aminoglycoside_PTrfase"/>
</dbReference>